<dbReference type="AlphaFoldDB" id="A0A0B2VF42"/>
<dbReference type="InterPro" id="IPR008962">
    <property type="entry name" value="PapD-like_sf"/>
</dbReference>
<evidence type="ECO:0000256" key="1">
    <source>
        <dbReference type="RuleBase" id="RU003425"/>
    </source>
</evidence>
<comment type="caution">
    <text evidence="3">The sequence shown here is derived from an EMBL/GenBank/DDBJ whole genome shotgun (WGS) entry which is preliminary data.</text>
</comment>
<dbReference type="EMBL" id="JPKZ01001881">
    <property type="protein sequence ID" value="KHN79620.1"/>
    <property type="molecule type" value="Genomic_DNA"/>
</dbReference>
<reference evidence="3 4" key="1">
    <citation type="submission" date="2014-11" db="EMBL/GenBank/DDBJ databases">
        <title>Genetic blueprint of the zoonotic pathogen Toxocara canis.</title>
        <authorList>
            <person name="Zhu X.-Q."/>
            <person name="Korhonen P.K."/>
            <person name="Cai H."/>
            <person name="Young N.D."/>
            <person name="Nejsum P."/>
            <person name="von Samson-Himmelstjerna G."/>
            <person name="Boag P.R."/>
            <person name="Tan P."/>
            <person name="Li Q."/>
            <person name="Min J."/>
            <person name="Yang Y."/>
            <person name="Wang X."/>
            <person name="Fang X."/>
            <person name="Hall R.S."/>
            <person name="Hofmann A."/>
            <person name="Sternberg P.W."/>
            <person name="Jex A.R."/>
            <person name="Gasser R.B."/>
        </authorList>
    </citation>
    <scope>NUCLEOTIDE SEQUENCE [LARGE SCALE GENOMIC DNA]</scope>
    <source>
        <strain evidence="3">PN_DK_2014</strain>
    </source>
</reference>
<organism evidence="3 4">
    <name type="scientific">Toxocara canis</name>
    <name type="common">Canine roundworm</name>
    <dbReference type="NCBI Taxonomy" id="6265"/>
    <lineage>
        <taxon>Eukaryota</taxon>
        <taxon>Metazoa</taxon>
        <taxon>Ecdysozoa</taxon>
        <taxon>Nematoda</taxon>
        <taxon>Chromadorea</taxon>
        <taxon>Rhabditida</taxon>
        <taxon>Spirurina</taxon>
        <taxon>Ascaridomorpha</taxon>
        <taxon>Ascaridoidea</taxon>
        <taxon>Toxocaridae</taxon>
        <taxon>Toxocara</taxon>
    </lineage>
</organism>
<protein>
    <recommendedName>
        <fullName evidence="1">Major sperm protein</fullName>
    </recommendedName>
</protein>
<dbReference type="PANTHER" id="PTHR22947:SF3">
    <property type="entry name" value="MSP DOMAIN-CONTAINING PROTEIN-RELATED"/>
    <property type="match status" value="1"/>
</dbReference>
<dbReference type="PANTHER" id="PTHR22947">
    <property type="entry name" value="MAJOR SPERM PROTEIN"/>
    <property type="match status" value="1"/>
</dbReference>
<dbReference type="OrthoDB" id="75724at2759"/>
<gene>
    <name evidence="3" type="primary">ssp-32</name>
    <name evidence="3" type="ORF">Tcan_10733</name>
</gene>
<keyword evidence="4" id="KW-1185">Reference proteome</keyword>
<comment type="function">
    <text evidence="1">Central component in molecular interactions underlying sperm crawling. Forms an extensive filament system that extends from sperm villipoda, along the leading edge of the pseudopod.</text>
</comment>
<dbReference type="Pfam" id="PF00635">
    <property type="entry name" value="Motile_Sperm"/>
    <property type="match status" value="1"/>
</dbReference>
<evidence type="ECO:0000259" key="2">
    <source>
        <dbReference type="PROSITE" id="PS50202"/>
    </source>
</evidence>
<keyword evidence="1" id="KW-0206">Cytoskeleton</keyword>
<keyword evidence="1" id="KW-0963">Cytoplasm</keyword>
<dbReference type="SUPFAM" id="SSF49354">
    <property type="entry name" value="PapD-like"/>
    <property type="match status" value="1"/>
</dbReference>
<evidence type="ECO:0000313" key="4">
    <source>
        <dbReference type="Proteomes" id="UP000031036"/>
    </source>
</evidence>
<feature type="domain" description="MSP" evidence="2">
    <location>
        <begin position="3"/>
        <end position="122"/>
    </location>
</feature>
<dbReference type="Gene3D" id="2.60.40.10">
    <property type="entry name" value="Immunoglobulins"/>
    <property type="match status" value="2"/>
</dbReference>
<evidence type="ECO:0000313" key="3">
    <source>
        <dbReference type="EMBL" id="KHN79620.1"/>
    </source>
</evidence>
<sequence>MSAISIEPGDASFAASGGKQLRKVFNNGFSRLAIKVKTTNNELYRTRPIYAFIEGGKDISLEILRLPGPPHKDKLLIQFAEVPHEETDAQGPFNAGAQQGECAISLDAPGPPHKDKLLIQFAEVPHEETDAQGPFNAGAQQGECAISLDAV</sequence>
<name>A0A0B2VF42_TOXCA</name>
<dbReference type="Proteomes" id="UP000031036">
    <property type="component" value="Unassembled WGS sequence"/>
</dbReference>
<dbReference type="PROSITE" id="PS50202">
    <property type="entry name" value="MSP"/>
    <property type="match status" value="1"/>
</dbReference>
<accession>A0A0B2VF42</accession>
<dbReference type="InterPro" id="IPR051774">
    <property type="entry name" value="Sperm-specific_class_P"/>
</dbReference>
<proteinExistence type="predicted"/>
<dbReference type="InterPro" id="IPR013783">
    <property type="entry name" value="Ig-like_fold"/>
</dbReference>
<dbReference type="InterPro" id="IPR000535">
    <property type="entry name" value="MSP_dom"/>
</dbReference>